<keyword evidence="1" id="KW-0732">Signal</keyword>
<dbReference type="GeneID" id="108008148"/>
<feature type="signal peptide" evidence="1">
    <location>
        <begin position="1"/>
        <end position="20"/>
    </location>
</feature>
<keyword evidence="2" id="KW-1185">Reference proteome</keyword>
<evidence type="ECO:0000256" key="1">
    <source>
        <dbReference type="SAM" id="SignalP"/>
    </source>
</evidence>
<dbReference type="CDD" id="cd23992">
    <property type="entry name" value="PBP_GOBP"/>
    <property type="match status" value="1"/>
</dbReference>
<gene>
    <name evidence="3" type="primary">Obp57e</name>
</gene>
<dbReference type="InterPro" id="IPR036728">
    <property type="entry name" value="PBP_GOBP_sf"/>
</dbReference>
<name>A0AB39Z2E0_DROSZ</name>
<feature type="chain" id="PRO_5047277176" evidence="1">
    <location>
        <begin position="21"/>
        <end position="133"/>
    </location>
</feature>
<dbReference type="RefSeq" id="XP_016927426.3">
    <property type="nucleotide sequence ID" value="XM_017071937.4"/>
</dbReference>
<proteinExistence type="predicted"/>
<dbReference type="InterPro" id="IPR006170">
    <property type="entry name" value="PBP/GOBP"/>
</dbReference>
<reference evidence="3" key="1">
    <citation type="submission" date="2025-08" db="UniProtKB">
        <authorList>
            <consortium name="RefSeq"/>
        </authorList>
    </citation>
    <scope>IDENTIFICATION</scope>
</reference>
<dbReference type="Gene3D" id="1.10.238.20">
    <property type="entry name" value="Pheromone/general odorant binding protein domain"/>
    <property type="match status" value="1"/>
</dbReference>
<dbReference type="SUPFAM" id="SSF47565">
    <property type="entry name" value="Insect pheromone/odorant-binding proteins"/>
    <property type="match status" value="1"/>
</dbReference>
<dbReference type="AlphaFoldDB" id="A0AB39Z2E0"/>
<dbReference type="GO" id="GO:0005549">
    <property type="term" value="F:odorant binding"/>
    <property type="evidence" value="ECO:0007669"/>
    <property type="project" value="InterPro"/>
</dbReference>
<sequence>MFDRKALYLIVAFLCGTVNGNTPVYNPCIQQIELTKEEAHQVLENWPDTPIDRSYKCFLTCVLLDLGLISKSGEVQIDEYLKSGVVDWRWVAMELVYCRIEFSDEKDLCDLAFGLWNCFRKVKKEGDEKLKNN</sequence>
<evidence type="ECO:0000313" key="2">
    <source>
        <dbReference type="Proteomes" id="UP001652628"/>
    </source>
</evidence>
<dbReference type="Pfam" id="PF01395">
    <property type="entry name" value="PBP_GOBP"/>
    <property type="match status" value="1"/>
</dbReference>
<protein>
    <submittedName>
        <fullName evidence="3">General odorant-binding protein 57e</fullName>
    </submittedName>
</protein>
<accession>A0AB39Z2E0</accession>
<organism evidence="2 3">
    <name type="scientific">Drosophila suzukii</name>
    <name type="common">Spotted-wing drosophila fruit fly</name>
    <dbReference type="NCBI Taxonomy" id="28584"/>
    <lineage>
        <taxon>Eukaryota</taxon>
        <taxon>Metazoa</taxon>
        <taxon>Ecdysozoa</taxon>
        <taxon>Arthropoda</taxon>
        <taxon>Hexapoda</taxon>
        <taxon>Insecta</taxon>
        <taxon>Pterygota</taxon>
        <taxon>Neoptera</taxon>
        <taxon>Endopterygota</taxon>
        <taxon>Diptera</taxon>
        <taxon>Brachycera</taxon>
        <taxon>Muscomorpha</taxon>
        <taxon>Ephydroidea</taxon>
        <taxon>Drosophilidae</taxon>
        <taxon>Drosophila</taxon>
        <taxon>Sophophora</taxon>
    </lineage>
</organism>
<evidence type="ECO:0000313" key="3">
    <source>
        <dbReference type="RefSeq" id="XP_016927426.3"/>
    </source>
</evidence>
<dbReference type="Proteomes" id="UP001652628">
    <property type="component" value="Chromosome 2R"/>
</dbReference>